<keyword evidence="1" id="KW-0812">Transmembrane</keyword>
<proteinExistence type="predicted"/>
<organism evidence="2 3">
    <name type="scientific">Mesorhizobium prunaredense</name>
    <dbReference type="NCBI Taxonomy" id="1631249"/>
    <lineage>
        <taxon>Bacteria</taxon>
        <taxon>Pseudomonadati</taxon>
        <taxon>Pseudomonadota</taxon>
        <taxon>Alphaproteobacteria</taxon>
        <taxon>Hyphomicrobiales</taxon>
        <taxon>Phyllobacteriaceae</taxon>
        <taxon>Mesorhizobium</taxon>
    </lineage>
</organism>
<keyword evidence="1" id="KW-1133">Transmembrane helix</keyword>
<reference evidence="3" key="1">
    <citation type="submission" date="2017-01" db="EMBL/GenBank/DDBJ databases">
        <authorList>
            <person name="Brunel B."/>
        </authorList>
    </citation>
    <scope>NUCLEOTIDE SEQUENCE [LARGE SCALE GENOMIC DNA]</scope>
</reference>
<gene>
    <name evidence="2" type="ORF">BQ8794_10153</name>
</gene>
<dbReference type="AlphaFoldDB" id="A0A1R3V254"/>
<evidence type="ECO:0000256" key="1">
    <source>
        <dbReference type="SAM" id="Phobius"/>
    </source>
</evidence>
<dbReference type="EMBL" id="FTPD01000001">
    <property type="protein sequence ID" value="SIT52783.1"/>
    <property type="molecule type" value="Genomic_DNA"/>
</dbReference>
<evidence type="ECO:0000313" key="2">
    <source>
        <dbReference type="EMBL" id="SIT52783.1"/>
    </source>
</evidence>
<name>A0A1R3V254_9HYPH</name>
<evidence type="ECO:0000313" key="3">
    <source>
        <dbReference type="Proteomes" id="UP000188388"/>
    </source>
</evidence>
<dbReference type="RefSeq" id="WP_143744414.1">
    <property type="nucleotide sequence ID" value="NZ_FTPD01000001.1"/>
</dbReference>
<keyword evidence="3" id="KW-1185">Reference proteome</keyword>
<sequence>MRTESMSNRTKLAEAALGVVAGVGIALLFFVWAVPEFRYPPLSQVRPQRQQAPAIQPPIRQKTDPIEAPCQAGVDDRSSDLCAQWKAADAAQESAKWTMWGVSVGALTLLAAVGAAWFAGAAANYTRKGVAEAKRSADAAMVAVKIARRGNADTIKVAKDANSLAVRQFESRYKPWLSVRVGGPYVDQSAGGDALRQFEENEAGRQINFKIVVQVKNIGEMPANIVAFNIGTHDHADLGVWSSQSQSEGWYELNKDEFIFLVDRGRRITAESRPELSEIYCGMFRLTSENRQTFFDGFPAIVGTIDYLDPLGKRWRLGFSFRPTAAWSADWVRWGEGEYNYDILVG</sequence>
<feature type="transmembrane region" description="Helical" evidence="1">
    <location>
        <begin position="97"/>
        <end position="119"/>
    </location>
</feature>
<feature type="transmembrane region" description="Helical" evidence="1">
    <location>
        <begin position="12"/>
        <end position="34"/>
    </location>
</feature>
<keyword evidence="1" id="KW-0472">Membrane</keyword>
<protein>
    <submittedName>
        <fullName evidence="2">Uncharacterized protein</fullName>
    </submittedName>
</protein>
<dbReference type="Proteomes" id="UP000188388">
    <property type="component" value="Unassembled WGS sequence"/>
</dbReference>
<accession>A0A1R3V254</accession>